<reference evidence="3" key="2">
    <citation type="submission" date="2025-09" db="UniProtKB">
        <authorList>
            <consortium name="Ensembl"/>
        </authorList>
    </citation>
    <scope>IDENTIFICATION</scope>
</reference>
<dbReference type="AlphaFoldDB" id="A0A8C5C8B5"/>
<dbReference type="InterPro" id="IPR001849">
    <property type="entry name" value="PH_domain"/>
</dbReference>
<dbReference type="GeneTree" id="ENSGT00950000183011"/>
<dbReference type="GO" id="GO:0005737">
    <property type="term" value="C:cytoplasm"/>
    <property type="evidence" value="ECO:0007669"/>
    <property type="project" value="UniProtKB-SubCell"/>
</dbReference>
<dbReference type="GO" id="GO:0005886">
    <property type="term" value="C:plasma membrane"/>
    <property type="evidence" value="ECO:0007669"/>
    <property type="project" value="UniProtKB-SubCell"/>
</dbReference>
<dbReference type="GO" id="GO:0030027">
    <property type="term" value="C:lamellipodium"/>
    <property type="evidence" value="ECO:0007669"/>
    <property type="project" value="UniProtKB-SubCell"/>
</dbReference>
<dbReference type="SUPFAM" id="SSF50729">
    <property type="entry name" value="PH domain-like"/>
    <property type="match status" value="1"/>
</dbReference>
<dbReference type="InterPro" id="IPR057837">
    <property type="entry name" value="PH_SWAP70"/>
</dbReference>
<dbReference type="SMART" id="SM00233">
    <property type="entry name" value="PH"/>
    <property type="match status" value="1"/>
</dbReference>
<dbReference type="Pfam" id="PF00169">
    <property type="entry name" value="PH"/>
    <property type="match status" value="1"/>
</dbReference>
<keyword evidence="1" id="KW-0175">Coiled coil</keyword>
<dbReference type="InterPro" id="IPR057836">
    <property type="entry name" value="EF-hand_SWAP70_N"/>
</dbReference>
<dbReference type="CDD" id="cd13273">
    <property type="entry name" value="PH_SWAP-70"/>
    <property type="match status" value="1"/>
</dbReference>
<dbReference type="SUPFAM" id="SSF47473">
    <property type="entry name" value="EF-hand"/>
    <property type="match status" value="1"/>
</dbReference>
<dbReference type="InterPro" id="IPR011992">
    <property type="entry name" value="EF-hand-dom_pair"/>
</dbReference>
<organism evidence="3 4">
    <name type="scientific">Gadus morhua</name>
    <name type="common">Atlantic cod</name>
    <dbReference type="NCBI Taxonomy" id="8049"/>
    <lineage>
        <taxon>Eukaryota</taxon>
        <taxon>Metazoa</taxon>
        <taxon>Chordata</taxon>
        <taxon>Craniata</taxon>
        <taxon>Vertebrata</taxon>
        <taxon>Euteleostomi</taxon>
        <taxon>Actinopterygii</taxon>
        <taxon>Neopterygii</taxon>
        <taxon>Teleostei</taxon>
        <taxon>Neoteleostei</taxon>
        <taxon>Acanthomorphata</taxon>
        <taxon>Zeiogadaria</taxon>
        <taxon>Gadariae</taxon>
        <taxon>Gadiformes</taxon>
        <taxon>Gadoidei</taxon>
        <taxon>Gadidae</taxon>
        <taxon>Gadus</taxon>
    </lineage>
</organism>
<dbReference type="PANTHER" id="PTHR14383">
    <property type="entry name" value="SWAP-70 RECOMBINASE"/>
    <property type="match status" value="1"/>
</dbReference>
<feature type="coiled-coil region" evidence="1">
    <location>
        <begin position="318"/>
        <end position="525"/>
    </location>
</feature>
<dbReference type="Proteomes" id="UP000694546">
    <property type="component" value="Chromosome 14"/>
</dbReference>
<evidence type="ECO:0000256" key="1">
    <source>
        <dbReference type="SAM" id="Coils"/>
    </source>
</evidence>
<sequence>TGGLSDELLKPIWHAFSALDVDKSGKVSKSQLKVLSYNLCTVMNIPHDPISLEEHFKDDDRGPVSNQGYMPYLKRFILEKARDNFDMQEFNKMCWTLSYKKNMSSRSLLISNEDAFKVWCIFNFLCEDAYPLVILAEEIEYLLRKLLEAMGSSWNQDRFAEYKLQLSLQRNNGGLSAWELINLVGMAHFSKGMNRQTVSMGITQVYQELILDVLKQGYVMKKGHKMKIWSERWFILRSNTLSYYLSEDLVDKRGDVVLDQNSSVESLPDREGKKCLFVVRCADRIFELCATDKKRKQEWIQALQTCLQQVRLGLLSPHREARLRRQELRQKHTVEEEELTERMRQLQATNENKQIELEVMRKKLEEAAAIAAMEEERRRQTQTDLQDRYMLDMAREKMEREQMEQQVAQKTSELDQYLQRVGELEDMYKRLQDALDQQRTAKEEEEAMRRRQARLLAEEAGKRVELEQLHLQQQRAMCQVQAEKQELVEERQAQERALQAATLQLQTLEEERQGALEQYQEVTKKLTLAANKTKKWKTRVAEHEGLVRLIQPGHKGPQIMTNWGPASFTDAELELRKKSWQEKKNQGVH</sequence>
<evidence type="ECO:0000259" key="2">
    <source>
        <dbReference type="PROSITE" id="PS50003"/>
    </source>
</evidence>
<dbReference type="Pfam" id="PF25530">
    <property type="entry name" value="EF-hand_SWAP70_N"/>
    <property type="match status" value="1"/>
</dbReference>
<protein>
    <submittedName>
        <fullName evidence="3">Adenosine monophosphate deaminase 3</fullName>
    </submittedName>
</protein>
<dbReference type="Ensembl" id="ENSGMOT00000045893.1">
    <property type="protein sequence ID" value="ENSGMOP00000057520.1"/>
    <property type="gene ID" value="ENSGMOG00000001940.2"/>
</dbReference>
<evidence type="ECO:0000313" key="4">
    <source>
        <dbReference type="Proteomes" id="UP000694546"/>
    </source>
</evidence>
<dbReference type="PROSITE" id="PS50003">
    <property type="entry name" value="PH_DOMAIN"/>
    <property type="match status" value="1"/>
</dbReference>
<proteinExistence type="predicted"/>
<feature type="domain" description="PH" evidence="2">
    <location>
        <begin position="212"/>
        <end position="308"/>
    </location>
</feature>
<dbReference type="Gene3D" id="2.30.29.30">
    <property type="entry name" value="Pleckstrin-homology domain (PH domain)/Phosphotyrosine-binding domain (PTB)"/>
    <property type="match status" value="1"/>
</dbReference>
<name>A0A8C5C8B5_GADMO</name>
<dbReference type="GO" id="GO:0003677">
    <property type="term" value="F:DNA binding"/>
    <property type="evidence" value="ECO:0007669"/>
    <property type="project" value="UniProtKB-KW"/>
</dbReference>
<dbReference type="InterPro" id="IPR011993">
    <property type="entry name" value="PH-like_dom_sf"/>
</dbReference>
<accession>A0A8C5C8B5</accession>
<dbReference type="GO" id="GO:0005634">
    <property type="term" value="C:nucleus"/>
    <property type="evidence" value="ECO:0007669"/>
    <property type="project" value="UniProtKB-SubCell"/>
</dbReference>
<gene>
    <name evidence="3" type="primary">AMPD3</name>
    <name evidence="3" type="synonym">swap70a</name>
</gene>
<reference evidence="3" key="1">
    <citation type="submission" date="2025-08" db="UniProtKB">
        <authorList>
            <consortium name="Ensembl"/>
        </authorList>
    </citation>
    <scope>IDENTIFICATION</scope>
</reference>
<dbReference type="PANTHER" id="PTHR14383:SF6">
    <property type="entry name" value="SWITCH-ASSOCIATED PROTEIN 70"/>
    <property type="match status" value="1"/>
</dbReference>
<keyword evidence="4" id="KW-1185">Reference proteome</keyword>
<evidence type="ECO:0000313" key="3">
    <source>
        <dbReference type="Ensembl" id="ENSGMOP00000057520.1"/>
    </source>
</evidence>